<evidence type="ECO:0000313" key="2">
    <source>
        <dbReference type="EMBL" id="MDO6122646.1"/>
    </source>
</evidence>
<dbReference type="EMBL" id="WHSC02000006">
    <property type="protein sequence ID" value="MDO6122646.1"/>
    <property type="molecule type" value="Genomic_DNA"/>
</dbReference>
<accession>A0ABT8XH81</accession>
<sequence length="167" mass="18088">MQRLIFSVFLLLLPTLAAAAGWEPYVNDRFGYAVDIPPGFALSSEADNGDGRTYSKGGAALAVWGHYLAAGPFELDVADRRATYKQEGWDLSYDRQKAGWASLSGTRGDRILYHRTIRLCDDAVASFVLEYPESMKAEISPFVGKLVKSLHPAEGCTTAQGAAPAAQ</sequence>
<keyword evidence="1" id="KW-0732">Signal</keyword>
<comment type="caution">
    <text evidence="2">The sequence shown here is derived from an EMBL/GenBank/DDBJ whole genome shotgun (WGS) entry which is preliminary data.</text>
</comment>
<organism evidence="2 3">
    <name type="scientific">Shinella curvata</name>
    <dbReference type="NCBI Taxonomy" id="1817964"/>
    <lineage>
        <taxon>Bacteria</taxon>
        <taxon>Pseudomonadati</taxon>
        <taxon>Pseudomonadota</taxon>
        <taxon>Alphaproteobacteria</taxon>
        <taxon>Hyphomicrobiales</taxon>
        <taxon>Rhizobiaceae</taxon>
        <taxon>Shinella</taxon>
    </lineage>
</organism>
<reference evidence="2" key="1">
    <citation type="submission" date="2022-04" db="EMBL/GenBank/DDBJ databases">
        <title>Shinella lacus sp. nov., a novel member of the genus Shinella from water.</title>
        <authorList>
            <person name="Deng Y."/>
        </authorList>
    </citation>
    <scope>NUCLEOTIDE SEQUENCE</scope>
    <source>
        <strain evidence="2">JCM 31239</strain>
    </source>
</reference>
<evidence type="ECO:0000313" key="3">
    <source>
        <dbReference type="Proteomes" id="UP001177080"/>
    </source>
</evidence>
<keyword evidence="3" id="KW-1185">Reference proteome</keyword>
<protein>
    <submittedName>
        <fullName evidence="2">Uncharacterized protein</fullName>
    </submittedName>
</protein>
<evidence type="ECO:0000256" key="1">
    <source>
        <dbReference type="SAM" id="SignalP"/>
    </source>
</evidence>
<feature type="chain" id="PRO_5046823921" evidence="1">
    <location>
        <begin position="20"/>
        <end position="167"/>
    </location>
</feature>
<dbReference type="RefSeq" id="WP_244760328.1">
    <property type="nucleotide sequence ID" value="NZ_JALJCJ010000002.1"/>
</dbReference>
<feature type="signal peptide" evidence="1">
    <location>
        <begin position="1"/>
        <end position="19"/>
    </location>
</feature>
<name>A0ABT8XH81_9HYPH</name>
<proteinExistence type="predicted"/>
<dbReference type="Proteomes" id="UP001177080">
    <property type="component" value="Unassembled WGS sequence"/>
</dbReference>
<gene>
    <name evidence="2" type="ORF">GB928_015750</name>
</gene>